<dbReference type="InterPro" id="IPR007138">
    <property type="entry name" value="ABM_dom"/>
</dbReference>
<sequence length="121" mass="13379">MNAYSVIVEYETVAGREAEFCALMGEHARLTLEEEPGCLRFELLRPTGEDGALLPRRFITSALYANQSALATHRRSARRKRVLAAMDPLTASRRLTVSRSVFPTATDDGLRPEELNAANDG</sequence>
<dbReference type="EMBL" id="WPHG01000004">
    <property type="protein sequence ID" value="MVA99232.1"/>
    <property type="molecule type" value="Genomic_DNA"/>
</dbReference>
<comment type="caution">
    <text evidence="2">The sequence shown here is derived from an EMBL/GenBank/DDBJ whole genome shotgun (WGS) entry which is preliminary data.</text>
</comment>
<name>A0A844QIA5_9HYPH</name>
<dbReference type="Pfam" id="PF03992">
    <property type="entry name" value="ABM"/>
    <property type="match status" value="1"/>
</dbReference>
<protein>
    <submittedName>
        <fullName evidence="2">Antibiotic biosynthesis monooxygenase</fullName>
    </submittedName>
</protein>
<evidence type="ECO:0000313" key="2">
    <source>
        <dbReference type="EMBL" id="MVA99232.1"/>
    </source>
</evidence>
<dbReference type="Gene3D" id="3.30.70.100">
    <property type="match status" value="1"/>
</dbReference>
<organism evidence="2 3">
    <name type="scientific">Nitratireductor arenosus</name>
    <dbReference type="NCBI Taxonomy" id="2682096"/>
    <lineage>
        <taxon>Bacteria</taxon>
        <taxon>Pseudomonadati</taxon>
        <taxon>Pseudomonadota</taxon>
        <taxon>Alphaproteobacteria</taxon>
        <taxon>Hyphomicrobiales</taxon>
        <taxon>Phyllobacteriaceae</taxon>
        <taxon>Nitratireductor</taxon>
    </lineage>
</organism>
<dbReference type="RefSeq" id="WP_343040878.1">
    <property type="nucleotide sequence ID" value="NZ_WPHG01000004.1"/>
</dbReference>
<dbReference type="AlphaFoldDB" id="A0A844QIA5"/>
<accession>A0A844QIA5</accession>
<feature type="domain" description="ABM" evidence="1">
    <location>
        <begin position="4"/>
        <end position="102"/>
    </location>
</feature>
<dbReference type="InterPro" id="IPR011008">
    <property type="entry name" value="Dimeric_a/b-barrel"/>
</dbReference>
<dbReference type="SUPFAM" id="SSF54909">
    <property type="entry name" value="Dimeric alpha+beta barrel"/>
    <property type="match status" value="1"/>
</dbReference>
<proteinExistence type="predicted"/>
<keyword evidence="3" id="KW-1185">Reference proteome</keyword>
<evidence type="ECO:0000259" key="1">
    <source>
        <dbReference type="PROSITE" id="PS51725"/>
    </source>
</evidence>
<dbReference type="Proteomes" id="UP000463224">
    <property type="component" value="Unassembled WGS sequence"/>
</dbReference>
<keyword evidence="2" id="KW-0503">Monooxygenase</keyword>
<keyword evidence="2" id="KW-0560">Oxidoreductase</keyword>
<reference evidence="2 3" key="1">
    <citation type="submission" date="2019-12" db="EMBL/GenBank/DDBJ databases">
        <title>Nitratireductor arenosus sp. nov., Isolated from sea sand, Jeju island, South Korea.</title>
        <authorList>
            <person name="Kim W."/>
        </authorList>
    </citation>
    <scope>NUCLEOTIDE SEQUENCE [LARGE SCALE GENOMIC DNA]</scope>
    <source>
        <strain evidence="2 3">CAU 1489</strain>
    </source>
</reference>
<dbReference type="PROSITE" id="PS51725">
    <property type="entry name" value="ABM"/>
    <property type="match status" value="1"/>
</dbReference>
<evidence type="ECO:0000313" key="3">
    <source>
        <dbReference type="Proteomes" id="UP000463224"/>
    </source>
</evidence>
<dbReference type="GO" id="GO:0004497">
    <property type="term" value="F:monooxygenase activity"/>
    <property type="evidence" value="ECO:0007669"/>
    <property type="project" value="UniProtKB-KW"/>
</dbReference>
<gene>
    <name evidence="2" type="ORF">GN330_18455</name>
</gene>